<name>A0A2P6TIA0_CHLSO</name>
<comment type="caution">
    <text evidence="4">The sequence shown here is derived from an EMBL/GenBank/DDBJ whole genome shotgun (WGS) entry which is preliminary data.</text>
</comment>
<feature type="region of interest" description="Disordered" evidence="2">
    <location>
        <begin position="417"/>
        <end position="533"/>
    </location>
</feature>
<feature type="compositionally biased region" description="Gly residues" evidence="2">
    <location>
        <begin position="419"/>
        <end position="435"/>
    </location>
</feature>
<dbReference type="SUPFAM" id="SSF81383">
    <property type="entry name" value="F-box domain"/>
    <property type="match status" value="1"/>
</dbReference>
<dbReference type="AlphaFoldDB" id="A0A2P6TIA0"/>
<comment type="subcellular location">
    <subcellularLocation>
        <location evidence="1">Cytoplasm</location>
        <location evidence="1">Cytoskeleton</location>
        <location evidence="1">Cilium axoneme</location>
    </subcellularLocation>
</comment>
<dbReference type="InterPro" id="IPR001810">
    <property type="entry name" value="F-box_dom"/>
</dbReference>
<feature type="domain" description="F-box" evidence="3">
    <location>
        <begin position="12"/>
        <end position="47"/>
    </location>
</feature>
<evidence type="ECO:0000256" key="2">
    <source>
        <dbReference type="SAM" id="MobiDB-lite"/>
    </source>
</evidence>
<dbReference type="Pfam" id="PF00646">
    <property type="entry name" value="F-box"/>
    <property type="match status" value="1"/>
</dbReference>
<dbReference type="GO" id="GO:0005930">
    <property type="term" value="C:axoneme"/>
    <property type="evidence" value="ECO:0007669"/>
    <property type="project" value="UniProtKB-SubCell"/>
</dbReference>
<feature type="compositionally biased region" description="Acidic residues" evidence="2">
    <location>
        <begin position="505"/>
        <end position="515"/>
    </location>
</feature>
<accession>A0A2P6TIA0</accession>
<organism evidence="4 5">
    <name type="scientific">Chlorella sorokiniana</name>
    <name type="common">Freshwater green alga</name>
    <dbReference type="NCBI Taxonomy" id="3076"/>
    <lineage>
        <taxon>Eukaryota</taxon>
        <taxon>Viridiplantae</taxon>
        <taxon>Chlorophyta</taxon>
        <taxon>core chlorophytes</taxon>
        <taxon>Trebouxiophyceae</taxon>
        <taxon>Chlorellales</taxon>
        <taxon>Chlorellaceae</taxon>
        <taxon>Chlorella clade</taxon>
        <taxon>Chlorella</taxon>
    </lineage>
</organism>
<dbReference type="InterPro" id="IPR032675">
    <property type="entry name" value="LRR_dom_sf"/>
</dbReference>
<evidence type="ECO:0000256" key="1">
    <source>
        <dbReference type="ARBA" id="ARBA00004430"/>
    </source>
</evidence>
<evidence type="ECO:0000313" key="5">
    <source>
        <dbReference type="Proteomes" id="UP000239899"/>
    </source>
</evidence>
<dbReference type="OrthoDB" id="515597at2759"/>
<dbReference type="EMBL" id="LHPG02000015">
    <property type="protein sequence ID" value="PRW34007.1"/>
    <property type="molecule type" value="Genomic_DNA"/>
</dbReference>
<protein>
    <submittedName>
        <fullName evidence="4">Calcium-binding hemolysin</fullName>
    </submittedName>
</protein>
<evidence type="ECO:0000259" key="3">
    <source>
        <dbReference type="Pfam" id="PF00646"/>
    </source>
</evidence>
<proteinExistence type="predicted"/>
<feature type="compositionally biased region" description="Low complexity" evidence="2">
    <location>
        <begin position="477"/>
        <end position="500"/>
    </location>
</feature>
<evidence type="ECO:0000313" key="4">
    <source>
        <dbReference type="EMBL" id="PRW34007.1"/>
    </source>
</evidence>
<reference evidence="4 5" key="1">
    <citation type="journal article" date="2018" name="Plant J.">
        <title>Genome sequences of Chlorella sorokiniana UTEX 1602 and Micractinium conductrix SAG 241.80: implications to maltose excretion by a green alga.</title>
        <authorList>
            <person name="Arriola M.B."/>
            <person name="Velmurugan N."/>
            <person name="Zhang Y."/>
            <person name="Plunkett M.H."/>
            <person name="Hondzo H."/>
            <person name="Barney B.M."/>
        </authorList>
    </citation>
    <scope>NUCLEOTIDE SEQUENCE [LARGE SCALE GENOMIC DNA]</scope>
    <source>
        <strain evidence="5">UTEX 1602</strain>
    </source>
</reference>
<dbReference type="InterPro" id="IPR036047">
    <property type="entry name" value="F-box-like_dom_sf"/>
</dbReference>
<keyword evidence="5" id="KW-1185">Reference proteome</keyword>
<feature type="compositionally biased region" description="Acidic residues" evidence="2">
    <location>
        <begin position="523"/>
        <end position="533"/>
    </location>
</feature>
<gene>
    <name evidence="4" type="ORF">C2E21_7430</name>
</gene>
<dbReference type="Proteomes" id="UP000239899">
    <property type="component" value="Unassembled WGS sequence"/>
</dbReference>
<dbReference type="Gene3D" id="3.80.10.10">
    <property type="entry name" value="Ribonuclease Inhibitor"/>
    <property type="match status" value="1"/>
</dbReference>
<feature type="compositionally biased region" description="Acidic residues" evidence="2">
    <location>
        <begin position="457"/>
        <end position="476"/>
    </location>
</feature>
<sequence length="684" mass="69752">MDQRCALSSCWFDRLPPELLAAIVACLPLQDRLPLATISKRWLAAVRAAGAPGVALELRARSRAVPAVLLAASPVNTLALVTPGACTALPAAAAASQVGRWDPQEQQLWQPAAGRGRARPAAAAWHLRRGLASAAGAGAARRRPLTLLLAAPEWDTSAAEVQRMLQAAAAEQLIGRVAMPLGLLRLDGALAAVLVRCNTRAASLPSGLQAPTCYARLEQLALQLSPSDDLPACLACLHPGMLPALRCLALLAPPGEGVAADLSSLRHRGITRLDLRGIQLPAGFASLQHLTGLRELAVRYDEEEEVPPLNLHGDVSALSSLRQLASLSLDGLASGEGLSALPHLTALSISPAQGARIRLHGLPRLRRLVCDLGSSGSSGRELLSERASVHVPAAGHGLDSLAQLELRCFVWRHWEAEGSEGGGSDDGGSAGGSSGSGSSEGDDAGSGVGSEAASGSEWDEGQHEEEEEEEEEEDEASSGSSGSGDSEAGSSEAGSEAAAGMALDGWEEEEDEEAGEGGGAAADGEEEGWQEEEQAAGLLEASWGFMQHAQGGSGGTTSAQGVPAIVSLEQWYLAALLARLPTLASIQLTDYMGLVDPPALLEAADPQAAAKPGLPGIAGLAAAAAKDAAVPSRAGTPGLGAGAAAGGGEGAAASSLAGWRREVAETPVPGGISQWDLSFARCSC</sequence>